<evidence type="ECO:0000256" key="2">
    <source>
        <dbReference type="ARBA" id="ARBA00010333"/>
    </source>
</evidence>
<comment type="caution">
    <text evidence="8">The sequence shown here is derived from an EMBL/GenBank/DDBJ whole genome shotgun (WGS) entry which is preliminary data.</text>
</comment>
<reference evidence="8" key="1">
    <citation type="submission" date="2021-02" db="EMBL/GenBank/DDBJ databases">
        <title>PHA producing bacteria isolated from coastal sediment in Guangdong, Shenzhen.</title>
        <authorList>
            <person name="Zheng W."/>
            <person name="Yu S."/>
            <person name="Huang Y."/>
        </authorList>
    </citation>
    <scope>NUCLEOTIDE SEQUENCE</scope>
    <source>
        <strain evidence="8">TN14-10</strain>
    </source>
</reference>
<feature type="domain" description="Ionotropic glutamate receptor C-terminal" evidence="7">
    <location>
        <begin position="38"/>
        <end position="261"/>
    </location>
</feature>
<dbReference type="AlphaFoldDB" id="A0A939DGD4"/>
<dbReference type="SMART" id="SM00079">
    <property type="entry name" value="PBPe"/>
    <property type="match status" value="1"/>
</dbReference>
<feature type="signal peptide" evidence="5">
    <location>
        <begin position="1"/>
        <end position="26"/>
    </location>
</feature>
<evidence type="ECO:0000313" key="8">
    <source>
        <dbReference type="EMBL" id="MBN7797032.1"/>
    </source>
</evidence>
<name>A0A939DGD4_9GAMM</name>
<dbReference type="Gene3D" id="3.40.190.10">
    <property type="entry name" value="Periplasmic binding protein-like II"/>
    <property type="match status" value="2"/>
</dbReference>
<evidence type="ECO:0000259" key="7">
    <source>
        <dbReference type="SMART" id="SM00079"/>
    </source>
</evidence>
<gene>
    <name evidence="8" type="ORF">JYP50_10540</name>
</gene>
<evidence type="ECO:0000256" key="5">
    <source>
        <dbReference type="SAM" id="SignalP"/>
    </source>
</evidence>
<comment type="similarity">
    <text evidence="2 4">Belongs to the bacterial solute-binding protein 3 family.</text>
</comment>
<dbReference type="PANTHER" id="PTHR35936">
    <property type="entry name" value="MEMBRANE-BOUND LYTIC MUREIN TRANSGLYCOSYLASE F"/>
    <property type="match status" value="1"/>
</dbReference>
<dbReference type="SUPFAM" id="SSF53850">
    <property type="entry name" value="Periplasmic binding protein-like II"/>
    <property type="match status" value="1"/>
</dbReference>
<dbReference type="InterPro" id="IPR018313">
    <property type="entry name" value="SBP_3_CS"/>
</dbReference>
<dbReference type="SMART" id="SM00062">
    <property type="entry name" value="PBPb"/>
    <property type="match status" value="1"/>
</dbReference>
<keyword evidence="9" id="KW-1185">Reference proteome</keyword>
<dbReference type="PANTHER" id="PTHR35936:SF17">
    <property type="entry name" value="ARGININE-BINDING EXTRACELLULAR PROTEIN ARTP"/>
    <property type="match status" value="1"/>
</dbReference>
<organism evidence="8 9">
    <name type="scientific">Parahaliea mediterranea</name>
    <dbReference type="NCBI Taxonomy" id="651086"/>
    <lineage>
        <taxon>Bacteria</taxon>
        <taxon>Pseudomonadati</taxon>
        <taxon>Pseudomonadota</taxon>
        <taxon>Gammaproteobacteria</taxon>
        <taxon>Cellvibrionales</taxon>
        <taxon>Halieaceae</taxon>
        <taxon>Parahaliea</taxon>
    </lineage>
</organism>
<comment type="subcellular location">
    <subcellularLocation>
        <location evidence="1">Cell envelope</location>
    </subcellularLocation>
</comment>
<feature type="domain" description="Solute-binding protein family 3/N-terminal" evidence="6">
    <location>
        <begin position="38"/>
        <end position="262"/>
    </location>
</feature>
<evidence type="ECO:0000256" key="3">
    <source>
        <dbReference type="ARBA" id="ARBA00022729"/>
    </source>
</evidence>
<dbReference type="GO" id="GO:0015276">
    <property type="term" value="F:ligand-gated monoatomic ion channel activity"/>
    <property type="evidence" value="ECO:0007669"/>
    <property type="project" value="InterPro"/>
</dbReference>
<evidence type="ECO:0000256" key="1">
    <source>
        <dbReference type="ARBA" id="ARBA00004196"/>
    </source>
</evidence>
<dbReference type="GO" id="GO:0030313">
    <property type="term" value="C:cell envelope"/>
    <property type="evidence" value="ECO:0007669"/>
    <property type="project" value="UniProtKB-SubCell"/>
</dbReference>
<evidence type="ECO:0000256" key="4">
    <source>
        <dbReference type="RuleBase" id="RU003744"/>
    </source>
</evidence>
<protein>
    <submittedName>
        <fullName evidence="8">Transporter substrate-binding domain-containing protein</fullName>
    </submittedName>
</protein>
<dbReference type="GO" id="GO:0016020">
    <property type="term" value="C:membrane"/>
    <property type="evidence" value="ECO:0007669"/>
    <property type="project" value="InterPro"/>
</dbReference>
<dbReference type="Proteomes" id="UP000664303">
    <property type="component" value="Unassembled WGS sequence"/>
</dbReference>
<accession>A0A939DGD4</accession>
<feature type="chain" id="PRO_5036794388" evidence="5">
    <location>
        <begin position="27"/>
        <end position="269"/>
    </location>
</feature>
<proteinExistence type="inferred from homology"/>
<evidence type="ECO:0000313" key="9">
    <source>
        <dbReference type="Proteomes" id="UP000664303"/>
    </source>
</evidence>
<dbReference type="EMBL" id="JAFKCZ010000007">
    <property type="protein sequence ID" value="MBN7797032.1"/>
    <property type="molecule type" value="Genomic_DNA"/>
</dbReference>
<dbReference type="InterPro" id="IPR001320">
    <property type="entry name" value="Iontro_rcpt_C"/>
</dbReference>
<dbReference type="InterPro" id="IPR001638">
    <property type="entry name" value="Solute-binding_3/MltF_N"/>
</dbReference>
<keyword evidence="3 5" id="KW-0732">Signal</keyword>
<dbReference type="RefSeq" id="WP_206560483.1">
    <property type="nucleotide sequence ID" value="NZ_JAFKCZ010000007.1"/>
</dbReference>
<dbReference type="PROSITE" id="PS01039">
    <property type="entry name" value="SBP_BACTERIAL_3"/>
    <property type="match status" value="1"/>
</dbReference>
<dbReference type="Pfam" id="PF00497">
    <property type="entry name" value="SBP_bac_3"/>
    <property type="match status" value="1"/>
</dbReference>
<sequence length="269" mass="29491">MRNLFKILGFTALTLLASALSPAASAGDTLQRVIDFKTLKVGMTADQPPMNMVNREKALMGFDVDLAKALANAMRVKLEIKVMPFAELMTALEDERIDMVVSNMAITPERSEQATFIGPYMMSGKSILARDSVLARISNGEQFNREELTLAALKNSTSAGFVREAAPEARLIEVAHYDEAVRMVMDGDADGMVADMPVCLLSVLRFPDAGLVTLERPLTVEPIGIAVAKGDPEFHNLVDNYLEAYTKIGLLAQLRKKWMEDNAWLAALP</sequence>
<evidence type="ECO:0000259" key="6">
    <source>
        <dbReference type="SMART" id="SM00062"/>
    </source>
</evidence>